<comment type="caution">
    <text evidence="5">The sequence shown here is derived from an EMBL/GenBank/DDBJ whole genome shotgun (WGS) entry which is preliminary data.</text>
</comment>
<sequence>MVAILDTPEKSTNLYAVVYELIPVSFRRSYQEILQRILSQKGDIQLQKTIHENIPNFTSEDNSVLTNRVEDSNTIALEKVIHLDRSSKDGASLGFRLCYSDVCGSGFFINSLEPGFAEWSGLEIGDEFVAVNDISVHNWQMTADQLLNVVVMQRQQRAGVDILFQRLMFNPQKLTIDSSCLIQDVSWYDIADMTFHRKHKPKWPSHLRHTRMKMKDSTTGRMGLNIRGGREFSCGIYISKIERGGLAERCGLRVGDQILSVNGVSLSDVPYRVACRHMAYEDTMDFVVRYSGQFPIYINTTQNRATSIKSKGKSISR</sequence>
<dbReference type="PANTHER" id="PTHR23116">
    <property type="entry name" value="PDZ DOMAIN CONTAINING WHIRLIN AND HARMONIN-RELATED"/>
    <property type="match status" value="1"/>
</dbReference>
<dbReference type="InterPro" id="IPR001478">
    <property type="entry name" value="PDZ"/>
</dbReference>
<proteinExistence type="predicted"/>
<dbReference type="Gene3D" id="2.30.42.10">
    <property type="match status" value="2"/>
</dbReference>
<keyword evidence="2" id="KW-0677">Repeat</keyword>
<dbReference type="PANTHER" id="PTHR23116:SF29">
    <property type="entry name" value="PDZ DOMAIN-CONTAINING PROTEIN 7"/>
    <property type="match status" value="1"/>
</dbReference>
<dbReference type="CDD" id="cd00136">
    <property type="entry name" value="PDZ_canonical"/>
    <property type="match status" value="1"/>
</dbReference>
<dbReference type="EMBL" id="CAHIKZ030000479">
    <property type="protein sequence ID" value="CAE1176322.1"/>
    <property type="molecule type" value="Genomic_DNA"/>
</dbReference>
<feature type="domain" description="PDZ" evidence="4">
    <location>
        <begin position="80"/>
        <end position="138"/>
    </location>
</feature>
<evidence type="ECO:0000256" key="1">
    <source>
        <dbReference type="ARBA" id="ARBA00004316"/>
    </source>
</evidence>
<dbReference type="PROSITE" id="PS50106">
    <property type="entry name" value="PDZ"/>
    <property type="match status" value="2"/>
</dbReference>
<dbReference type="OrthoDB" id="10029564at2759"/>
<protein>
    <submittedName>
        <fullName evidence="5">PDZD7</fullName>
    </submittedName>
</protein>
<dbReference type="Proteomes" id="UP000597762">
    <property type="component" value="Unassembled WGS sequence"/>
</dbReference>
<reference evidence="5" key="1">
    <citation type="submission" date="2021-01" db="EMBL/GenBank/DDBJ databases">
        <authorList>
            <person name="Li R."/>
            <person name="Bekaert M."/>
        </authorList>
    </citation>
    <scope>NUCLEOTIDE SEQUENCE</scope>
    <source>
        <strain evidence="5">Farmed</strain>
    </source>
</reference>
<dbReference type="SUPFAM" id="SSF50156">
    <property type="entry name" value="PDZ domain-like"/>
    <property type="match status" value="2"/>
</dbReference>
<comment type="subcellular location">
    <subcellularLocation>
        <location evidence="1">Cell projection</location>
    </subcellularLocation>
</comment>
<dbReference type="InterPro" id="IPR051844">
    <property type="entry name" value="USH2_Complex_Protein"/>
</dbReference>
<name>A0A812BCC0_ACAPH</name>
<evidence type="ECO:0000256" key="2">
    <source>
        <dbReference type="ARBA" id="ARBA00022737"/>
    </source>
</evidence>
<dbReference type="SMART" id="SM00228">
    <property type="entry name" value="PDZ"/>
    <property type="match status" value="2"/>
</dbReference>
<keyword evidence="6" id="KW-1185">Reference proteome</keyword>
<keyword evidence="3" id="KW-0966">Cell projection</keyword>
<dbReference type="Pfam" id="PF00595">
    <property type="entry name" value="PDZ"/>
    <property type="match status" value="1"/>
</dbReference>
<dbReference type="GO" id="GO:0005886">
    <property type="term" value="C:plasma membrane"/>
    <property type="evidence" value="ECO:0007669"/>
    <property type="project" value="TreeGrafter"/>
</dbReference>
<evidence type="ECO:0000313" key="5">
    <source>
        <dbReference type="EMBL" id="CAE1176322.1"/>
    </source>
</evidence>
<evidence type="ECO:0000256" key="3">
    <source>
        <dbReference type="ARBA" id="ARBA00023273"/>
    </source>
</evidence>
<accession>A0A812BCC0</accession>
<evidence type="ECO:0000313" key="6">
    <source>
        <dbReference type="Proteomes" id="UP000597762"/>
    </source>
</evidence>
<dbReference type="GO" id="GO:0042995">
    <property type="term" value="C:cell projection"/>
    <property type="evidence" value="ECO:0007669"/>
    <property type="project" value="UniProtKB-SubCell"/>
</dbReference>
<dbReference type="AlphaFoldDB" id="A0A812BCC0"/>
<organism evidence="5 6">
    <name type="scientific">Acanthosepion pharaonis</name>
    <name type="common">Pharaoh cuttlefish</name>
    <name type="synonym">Sepia pharaonis</name>
    <dbReference type="NCBI Taxonomy" id="158019"/>
    <lineage>
        <taxon>Eukaryota</taxon>
        <taxon>Metazoa</taxon>
        <taxon>Spiralia</taxon>
        <taxon>Lophotrochozoa</taxon>
        <taxon>Mollusca</taxon>
        <taxon>Cephalopoda</taxon>
        <taxon>Coleoidea</taxon>
        <taxon>Decapodiformes</taxon>
        <taxon>Sepiida</taxon>
        <taxon>Sepiina</taxon>
        <taxon>Sepiidae</taxon>
        <taxon>Acanthosepion</taxon>
    </lineage>
</organism>
<dbReference type="InterPro" id="IPR036034">
    <property type="entry name" value="PDZ_sf"/>
</dbReference>
<gene>
    <name evidence="5" type="ORF">SPHA_14099</name>
</gene>
<evidence type="ECO:0000259" key="4">
    <source>
        <dbReference type="PROSITE" id="PS50106"/>
    </source>
</evidence>
<feature type="domain" description="PDZ" evidence="4">
    <location>
        <begin position="211"/>
        <end position="274"/>
    </location>
</feature>